<feature type="compositionally biased region" description="Basic and acidic residues" evidence="1">
    <location>
        <begin position="42"/>
        <end position="61"/>
    </location>
</feature>
<evidence type="ECO:0000256" key="1">
    <source>
        <dbReference type="SAM" id="MobiDB-lite"/>
    </source>
</evidence>
<dbReference type="Proteomes" id="UP000823749">
    <property type="component" value="Chromosome 11"/>
</dbReference>
<accession>A0AAV6IEU9</accession>
<feature type="compositionally biased region" description="Basic residues" evidence="1">
    <location>
        <begin position="1"/>
        <end position="16"/>
    </location>
</feature>
<gene>
    <name evidence="2" type="ORF">RHGRI_032404</name>
</gene>
<dbReference type="EMBL" id="JACTNZ010000011">
    <property type="protein sequence ID" value="KAG5526093.1"/>
    <property type="molecule type" value="Genomic_DNA"/>
</dbReference>
<organism evidence="2 3">
    <name type="scientific">Rhododendron griersonianum</name>
    <dbReference type="NCBI Taxonomy" id="479676"/>
    <lineage>
        <taxon>Eukaryota</taxon>
        <taxon>Viridiplantae</taxon>
        <taxon>Streptophyta</taxon>
        <taxon>Embryophyta</taxon>
        <taxon>Tracheophyta</taxon>
        <taxon>Spermatophyta</taxon>
        <taxon>Magnoliopsida</taxon>
        <taxon>eudicotyledons</taxon>
        <taxon>Gunneridae</taxon>
        <taxon>Pentapetalae</taxon>
        <taxon>asterids</taxon>
        <taxon>Ericales</taxon>
        <taxon>Ericaceae</taxon>
        <taxon>Ericoideae</taxon>
        <taxon>Rhodoreae</taxon>
        <taxon>Rhododendron</taxon>
    </lineage>
</organism>
<name>A0AAV6IEU9_9ERIC</name>
<evidence type="ECO:0000313" key="3">
    <source>
        <dbReference type="Proteomes" id="UP000823749"/>
    </source>
</evidence>
<dbReference type="PANTHER" id="PTHR45287:SF4">
    <property type="entry name" value="OS03G0691500 PROTEIN"/>
    <property type="match status" value="1"/>
</dbReference>
<keyword evidence="3" id="KW-1185">Reference proteome</keyword>
<feature type="region of interest" description="Disordered" evidence="1">
    <location>
        <begin position="1"/>
        <end position="61"/>
    </location>
</feature>
<comment type="caution">
    <text evidence="2">The sequence shown here is derived from an EMBL/GenBank/DDBJ whole genome shotgun (WGS) entry which is preliminary data.</text>
</comment>
<reference evidence="2" key="1">
    <citation type="submission" date="2020-08" db="EMBL/GenBank/DDBJ databases">
        <title>Plant Genome Project.</title>
        <authorList>
            <person name="Zhang R.-G."/>
        </authorList>
    </citation>
    <scope>NUCLEOTIDE SEQUENCE</scope>
    <source>
        <strain evidence="2">WSP0</strain>
        <tissue evidence="2">Leaf</tissue>
    </source>
</reference>
<dbReference type="InterPro" id="IPR040262">
    <property type="entry name" value="At4g38062-like"/>
</dbReference>
<dbReference type="AlphaFoldDB" id="A0AAV6IEU9"/>
<protein>
    <submittedName>
        <fullName evidence="2">Uncharacterized protein</fullName>
    </submittedName>
</protein>
<sequence>MKTSRSKKSRCRRSKKELKNEDQSIKEVRLPASIEAMPSVSGRREALDRTESSSKKARPRKDEIAELEISNEETEQTILFIREQLENGNSGLPELHLQSKLCANGNCPKKSGEDVLYASERAINCELANKILVVNQIEIELLKWKSIPETVKVYLEGNQKVLKQEREPSWHCKRARWKTRDRTESSSKKARPRKDEIAELEISNEETEQTILFIREQLENGNSGLPELHLQSKLCANGNCPKKSGEDVLYASERAINCELANKILVVNQIEIELLKWKSIPETVKVYLEGNQKVLKQEREPSWHCKRARWKTRMSTRNAALVMATVNNSHGTLAAGLGVLGREGYAADFELERRREELEALLLVEERA</sequence>
<dbReference type="PANTHER" id="PTHR45287">
    <property type="entry name" value="OS03G0691500 PROTEIN"/>
    <property type="match status" value="1"/>
</dbReference>
<evidence type="ECO:0000313" key="2">
    <source>
        <dbReference type="EMBL" id="KAG5526093.1"/>
    </source>
</evidence>
<feature type="compositionally biased region" description="Basic and acidic residues" evidence="1">
    <location>
        <begin position="17"/>
        <end position="29"/>
    </location>
</feature>
<proteinExistence type="predicted"/>